<feature type="compositionally biased region" description="Basic and acidic residues" evidence="1">
    <location>
        <begin position="402"/>
        <end position="421"/>
    </location>
</feature>
<dbReference type="GeneID" id="7827430"/>
<dbReference type="Proteomes" id="UP000009168">
    <property type="component" value="Unassembled WGS sequence"/>
</dbReference>
<dbReference type="AlphaFoldDB" id="Q245U9"/>
<evidence type="ECO:0000313" key="2">
    <source>
        <dbReference type="EMBL" id="EAS03534.2"/>
    </source>
</evidence>
<proteinExistence type="predicted"/>
<dbReference type="EMBL" id="GG662474">
    <property type="protein sequence ID" value="EAS03534.2"/>
    <property type="molecule type" value="Genomic_DNA"/>
</dbReference>
<reference evidence="3" key="1">
    <citation type="journal article" date="2006" name="PLoS Biol.">
        <title>Macronuclear genome sequence of the ciliate Tetrahymena thermophila, a model eukaryote.</title>
        <authorList>
            <person name="Eisen J.A."/>
            <person name="Coyne R.S."/>
            <person name="Wu M."/>
            <person name="Wu D."/>
            <person name="Thiagarajan M."/>
            <person name="Wortman J.R."/>
            <person name="Badger J.H."/>
            <person name="Ren Q."/>
            <person name="Amedeo P."/>
            <person name="Jones K.M."/>
            <person name="Tallon L.J."/>
            <person name="Delcher A.L."/>
            <person name="Salzberg S.L."/>
            <person name="Silva J.C."/>
            <person name="Haas B.J."/>
            <person name="Majoros W.H."/>
            <person name="Farzad M."/>
            <person name="Carlton J.M."/>
            <person name="Smith R.K. Jr."/>
            <person name="Garg J."/>
            <person name="Pearlman R.E."/>
            <person name="Karrer K.M."/>
            <person name="Sun L."/>
            <person name="Manning G."/>
            <person name="Elde N.C."/>
            <person name="Turkewitz A.P."/>
            <person name="Asai D.J."/>
            <person name="Wilkes D.E."/>
            <person name="Wang Y."/>
            <person name="Cai H."/>
            <person name="Collins K."/>
            <person name="Stewart B.A."/>
            <person name="Lee S.R."/>
            <person name="Wilamowska K."/>
            <person name="Weinberg Z."/>
            <person name="Ruzzo W.L."/>
            <person name="Wloga D."/>
            <person name="Gaertig J."/>
            <person name="Frankel J."/>
            <person name="Tsao C.-C."/>
            <person name="Gorovsky M.A."/>
            <person name="Keeling P.J."/>
            <person name="Waller R.F."/>
            <person name="Patron N.J."/>
            <person name="Cherry J.M."/>
            <person name="Stover N.A."/>
            <person name="Krieger C.J."/>
            <person name="del Toro C."/>
            <person name="Ryder H.F."/>
            <person name="Williamson S.C."/>
            <person name="Barbeau R.A."/>
            <person name="Hamilton E.P."/>
            <person name="Orias E."/>
        </authorList>
    </citation>
    <scope>NUCLEOTIDE SEQUENCE [LARGE SCALE GENOMIC DNA]</scope>
    <source>
        <strain evidence="3">SB210</strain>
    </source>
</reference>
<name>Q245U9_TETTS</name>
<accession>Q245U9</accession>
<feature type="region of interest" description="Disordered" evidence="1">
    <location>
        <begin position="852"/>
        <end position="872"/>
    </location>
</feature>
<feature type="compositionally biased region" description="Polar residues" evidence="1">
    <location>
        <begin position="268"/>
        <end position="285"/>
    </location>
</feature>
<evidence type="ECO:0000256" key="1">
    <source>
        <dbReference type="SAM" id="MobiDB-lite"/>
    </source>
</evidence>
<protein>
    <submittedName>
        <fullName evidence="2">F-box protein</fullName>
    </submittedName>
</protein>
<dbReference type="KEGG" id="tet:TTHERM_00245500"/>
<gene>
    <name evidence="2" type="ORF">TTHERM_00245500</name>
</gene>
<dbReference type="RefSeq" id="XP_001023779.2">
    <property type="nucleotide sequence ID" value="XM_001023779.2"/>
</dbReference>
<dbReference type="InParanoid" id="Q245U9"/>
<feature type="region of interest" description="Disordered" evidence="1">
    <location>
        <begin position="399"/>
        <end position="421"/>
    </location>
</feature>
<evidence type="ECO:0000313" key="3">
    <source>
        <dbReference type="Proteomes" id="UP000009168"/>
    </source>
</evidence>
<keyword evidence="3" id="KW-1185">Reference proteome</keyword>
<sequence>MGHKSKNFNHQTPIKDQIFVNQNFHIFDLQDNKADDSYSKSLLQHSLINSSREYINLPDSKSIQSHRNSKEKLMIGSSLPIKYYKFQDQKQDKVQLFSKDVLGSNLQKSPKNQKIEKEQQQEIKFQSCYLRNMMPLNSPAIFYKRMKNCKVVRANTPANLEEGSKELQNRSNMQIPILVFDSSNSQSPQKMQNVYNEQQSFRQCLYQQLGFLKEQKEDFQDVIIKNNEILESEKQGIENQDQKYHQHQIFQEVSSQIQFKQLQSTTSAISTTEKSQRTKSANNSYRKQRNINDDGDQLFQNLLVINNQKNNNNSDDNQLQNIQQYQNKTFFQDKLIQQTNYLINEQHNFSQKYQQAQQPTQLSPFQHIQKQKKNQILQRIQNTKKLQQIRYSPQKYQIQAHSDYKKEKVNSDSKKEQFLSENKNDQLNSISNENKTDINSSFQNSYYKNHQIQVQQEQKESQEEIKLNLNKIKNELTSSSSEEEEISPLNVLNQRHLLTPKSVQKNNQIQLFKQKQDNILIYLEDIRKQQDQQLQLIEQSLTERKNENINKSNQILNFNSFLNLSESHVQQINSDKIKNNLQNHYMLQEQNLNEQKNSSTTDQINKNIRKNSLLSFFRGQISQTTPQRNKGSALNQYENLNENMFKSNYYEFVEQCDLKNQFQNIQNSIYILKNEEFDGNTSKVNTIHSNGNNDYSHSLTRKYDTQFERQIVRQQKTNQKIQRIEASNQSSIEKLDTRIYFSSTANSPTRAKNQSALSQLECIKDEPKRSRIIHSSYDKSRSDVVSQKVCNEVEKNIANIKSRINRINPFLIAKAKEEIPGFISELKQKEFDMENIQGLQTERKDRMYSARLRSANQKKQSSSDMKSKQQTKETGKNCIVVIKDRQSYYNQKSASTCSSPSQKYVWNKLVESKPVEMNLELWNMITRFLSVADLSFTRQVSKSWNKYALNVIQERHRNQLLIDTQKSEEIKKKYDIQMIYKVLNSKTQDIYQLFGPMCSFSIQQLQQPLFLSFQPPCLKITLECFRLFLYQNKIYTFNNILFQQKQKKINHHNLSGESLGLQNMINQIEKKSNRINDNTCSNYSGKIFNSSNSGLLNTNIATNAIQVYEDNSRMQAMRKRYYSKLFLGENMNKLSILHDAVNQKKDLLWFICTFDYNQFEKIQRLLKQNSKIMYSKQILTQYGEVVFKITDLLLGIVALYKKLQQHYPHIIQYVDSIRYYYTIHYQIGDKINKQI</sequence>
<dbReference type="HOGENOM" id="CLU_258389_0_0_1"/>
<organism evidence="2 3">
    <name type="scientific">Tetrahymena thermophila (strain SB210)</name>
    <dbReference type="NCBI Taxonomy" id="312017"/>
    <lineage>
        <taxon>Eukaryota</taxon>
        <taxon>Sar</taxon>
        <taxon>Alveolata</taxon>
        <taxon>Ciliophora</taxon>
        <taxon>Intramacronucleata</taxon>
        <taxon>Oligohymenophorea</taxon>
        <taxon>Hymenostomatida</taxon>
        <taxon>Tetrahymenina</taxon>
        <taxon>Tetrahymenidae</taxon>
        <taxon>Tetrahymena</taxon>
    </lineage>
</organism>
<feature type="region of interest" description="Disordered" evidence="1">
    <location>
        <begin position="268"/>
        <end position="292"/>
    </location>
</feature>